<feature type="non-terminal residue" evidence="1">
    <location>
        <position position="1"/>
    </location>
</feature>
<evidence type="ECO:0000313" key="1">
    <source>
        <dbReference type="EMBL" id="JAP91172.1"/>
    </source>
</evidence>
<protein>
    <recommendedName>
        <fullName evidence="2">Lecithin:cholesterol acyltransferase family protein</fullName>
    </recommendedName>
</protein>
<accession>A0A146K2Q4</accession>
<dbReference type="GO" id="GO:0008374">
    <property type="term" value="F:O-acyltransferase activity"/>
    <property type="evidence" value="ECO:0007669"/>
    <property type="project" value="InterPro"/>
</dbReference>
<evidence type="ECO:0008006" key="2">
    <source>
        <dbReference type="Google" id="ProtNLM"/>
    </source>
</evidence>
<sequence>SSPIIIIPGCYGSKINVHDPYKNKIIRAWFNQKFYPQMGQGEASINYLWGQYNDGKVTSFMEEFAVMDVEKSKFGFDGCDRFYESKFMELINGYFLAYMAPVVNYLKSNGYTLGKNLFCFTYDWRDAVFHPKIISDLNDLVDKVTKLNSKKPVLLTHSGGLSYIMAYMKHYEDYEDRISSVISINSAVDGVGGFSSTAPICGYNLSMPIPHVAMKGAISFTSGAQSYMNQLEGHGHQAKIFVKKLQVQRKFKPIFNWGEAENIQYKHLEQKYKNFKLDLTAMKRLPNAAELLMHNVCKGDFLFKTGLLKMLSAGVDNQLLGEEFVKDFQVPAKKLSCSEIIKVEYQLPTADELSSPWAWEEFVSQQREPLAANSQQKHEFKTLQRFNDQEKLFQVVQQNTQLELETFQTKFKISDQKTEFKQLKTPVQSEQKSMSEPFQVKAERPWLQENVKMDVSKLYKQCHAENTFEDFCFGFSEEEYQKYQDYAKKSLKQPSKDEFKHYQIVSCGTPTPLHAVFEKPVYCYSELTQQEPNFVKVDGDGLIALCSAVQPVFEKKNRGGIWVVPGATHFPAVQDDRVFNIIKSILKE</sequence>
<dbReference type="AlphaFoldDB" id="A0A146K2Q4"/>
<gene>
    <name evidence="1" type="ORF">TPC1_17290</name>
</gene>
<dbReference type="Pfam" id="PF02450">
    <property type="entry name" value="LCAT"/>
    <property type="match status" value="1"/>
</dbReference>
<dbReference type="SUPFAM" id="SSF53474">
    <property type="entry name" value="alpha/beta-Hydrolases"/>
    <property type="match status" value="1"/>
</dbReference>
<name>A0A146K2Q4_9EUKA</name>
<dbReference type="GO" id="GO:0006629">
    <property type="term" value="P:lipid metabolic process"/>
    <property type="evidence" value="ECO:0007669"/>
    <property type="project" value="InterPro"/>
</dbReference>
<dbReference type="Gene3D" id="3.40.50.1820">
    <property type="entry name" value="alpha/beta hydrolase"/>
    <property type="match status" value="1"/>
</dbReference>
<dbReference type="EMBL" id="GDID01005434">
    <property type="protein sequence ID" value="JAP91172.1"/>
    <property type="molecule type" value="Transcribed_RNA"/>
</dbReference>
<reference evidence="1" key="1">
    <citation type="submission" date="2015-07" db="EMBL/GenBank/DDBJ databases">
        <title>Adaptation to a free-living lifestyle via gene acquisitions in the diplomonad Trepomonas sp. PC1.</title>
        <authorList>
            <person name="Xu F."/>
            <person name="Jerlstrom-Hultqvist J."/>
            <person name="Kolisko M."/>
            <person name="Simpson A.G.B."/>
            <person name="Roger A.J."/>
            <person name="Svard S.G."/>
            <person name="Andersson J.O."/>
        </authorList>
    </citation>
    <scope>NUCLEOTIDE SEQUENCE</scope>
    <source>
        <strain evidence="1">PC1</strain>
    </source>
</reference>
<dbReference type="InterPro" id="IPR003386">
    <property type="entry name" value="LACT/PDAT_acylTrfase"/>
</dbReference>
<dbReference type="PANTHER" id="PTHR11440">
    <property type="entry name" value="LECITHIN-CHOLESTEROL ACYLTRANSFERASE-RELATED"/>
    <property type="match status" value="1"/>
</dbReference>
<organism evidence="1">
    <name type="scientific">Trepomonas sp. PC1</name>
    <dbReference type="NCBI Taxonomy" id="1076344"/>
    <lineage>
        <taxon>Eukaryota</taxon>
        <taxon>Metamonada</taxon>
        <taxon>Diplomonadida</taxon>
        <taxon>Hexamitidae</taxon>
        <taxon>Hexamitinae</taxon>
        <taxon>Trepomonas</taxon>
    </lineage>
</organism>
<proteinExistence type="predicted"/>
<dbReference type="InterPro" id="IPR029058">
    <property type="entry name" value="AB_hydrolase_fold"/>
</dbReference>